<evidence type="ECO:0000313" key="2">
    <source>
        <dbReference type="Proteomes" id="UP001307760"/>
    </source>
</evidence>
<dbReference type="Proteomes" id="UP001307760">
    <property type="component" value="Unassembled WGS sequence"/>
</dbReference>
<gene>
    <name evidence="1" type="ORF">V2J85_03190</name>
</gene>
<evidence type="ECO:0000313" key="1">
    <source>
        <dbReference type="EMBL" id="MEE4418356.1"/>
    </source>
</evidence>
<proteinExistence type="predicted"/>
<protein>
    <submittedName>
        <fullName evidence="1">Uncharacterized protein</fullName>
    </submittedName>
</protein>
<dbReference type="EMBL" id="JAZBJP010000001">
    <property type="protein sequence ID" value="MEE4418356.1"/>
    <property type="molecule type" value="Genomic_DNA"/>
</dbReference>
<comment type="caution">
    <text evidence="1">The sequence shown here is derived from an EMBL/GenBank/DDBJ whole genome shotgun (WGS) entry which is preliminary data.</text>
</comment>
<name>A0ABU7NHJ9_9ACTN</name>
<reference evidence="1 2" key="1">
    <citation type="submission" date="2023-12" db="EMBL/GenBank/DDBJ databases">
        <title>30 novel species of actinomycetes from the DSMZ collection.</title>
        <authorList>
            <person name="Nouioui I."/>
        </authorList>
    </citation>
    <scope>NUCLEOTIDE SEQUENCE [LARGE SCALE GENOMIC DNA]</scope>
    <source>
        <strain evidence="1 2">DSM 41528</strain>
    </source>
</reference>
<dbReference type="RefSeq" id="WP_330820556.1">
    <property type="nucleotide sequence ID" value="NZ_JAZBJP010000001.1"/>
</dbReference>
<keyword evidence="2" id="KW-1185">Reference proteome</keyword>
<accession>A0ABU7NHJ9</accession>
<organism evidence="1 2">
    <name type="scientific">Streptomyces bugieae</name>
    <dbReference type="NCBI Taxonomy" id="3098223"/>
    <lineage>
        <taxon>Bacteria</taxon>
        <taxon>Bacillati</taxon>
        <taxon>Actinomycetota</taxon>
        <taxon>Actinomycetes</taxon>
        <taxon>Kitasatosporales</taxon>
        <taxon>Streptomycetaceae</taxon>
        <taxon>Streptomyces</taxon>
    </lineage>
</organism>
<sequence>MSATAQGLLGGGTAGADGALQTVTLDTALTSVWRHVSAALGLPDTLPTD</sequence>